<feature type="region of interest" description="Disordered" evidence="1">
    <location>
        <begin position="51"/>
        <end position="72"/>
    </location>
</feature>
<evidence type="ECO:0000256" key="1">
    <source>
        <dbReference type="SAM" id="MobiDB-lite"/>
    </source>
</evidence>
<feature type="compositionally biased region" description="Gly residues" evidence="1">
    <location>
        <begin position="51"/>
        <end position="61"/>
    </location>
</feature>
<evidence type="ECO:0000313" key="3">
    <source>
        <dbReference type="Proteomes" id="UP000545761"/>
    </source>
</evidence>
<dbReference type="EMBL" id="JACEHE010000006">
    <property type="protein sequence ID" value="MBA2946489.1"/>
    <property type="molecule type" value="Genomic_DNA"/>
</dbReference>
<dbReference type="RefSeq" id="WP_181657428.1">
    <property type="nucleotide sequence ID" value="NZ_JACEHE010000006.1"/>
</dbReference>
<reference evidence="2 3" key="1">
    <citation type="submission" date="2020-07" db="EMBL/GenBank/DDBJ databases">
        <title>Streptomyces isolated from Indian soil.</title>
        <authorList>
            <person name="Mandal S."/>
            <person name="Maiti P.K."/>
        </authorList>
    </citation>
    <scope>NUCLEOTIDE SEQUENCE [LARGE SCALE GENOMIC DNA]</scope>
    <source>
        <strain evidence="2 3">PSKA28</strain>
    </source>
</reference>
<accession>A0A7W0I8Y9</accession>
<name>A0A7W0I8Y9_9ACTN</name>
<comment type="caution">
    <text evidence="2">The sequence shown here is derived from an EMBL/GenBank/DDBJ whole genome shotgun (WGS) entry which is preliminary data.</text>
</comment>
<feature type="region of interest" description="Disordered" evidence="1">
    <location>
        <begin position="1"/>
        <end position="28"/>
    </location>
</feature>
<protein>
    <submittedName>
        <fullName evidence="2">Uncharacterized protein</fullName>
    </submittedName>
</protein>
<gene>
    <name evidence="2" type="ORF">H1D24_11875</name>
</gene>
<dbReference type="AlphaFoldDB" id="A0A7W0I8Y9"/>
<organism evidence="2 3">
    <name type="scientific">Streptomyces himalayensis subsp. himalayensis</name>
    <dbReference type="NCBI Taxonomy" id="2756131"/>
    <lineage>
        <taxon>Bacteria</taxon>
        <taxon>Bacillati</taxon>
        <taxon>Actinomycetota</taxon>
        <taxon>Actinomycetes</taxon>
        <taxon>Kitasatosporales</taxon>
        <taxon>Streptomycetaceae</taxon>
        <taxon>Streptomyces</taxon>
        <taxon>Streptomyces himalayensis</taxon>
    </lineage>
</organism>
<evidence type="ECO:0000313" key="2">
    <source>
        <dbReference type="EMBL" id="MBA2946489.1"/>
    </source>
</evidence>
<dbReference type="Proteomes" id="UP000545761">
    <property type="component" value="Unassembled WGS sequence"/>
</dbReference>
<sequence length="72" mass="7588">MEHPLPRVSMAIDEAPPGTRWQNGVDGERPALPRYLARRVLELSAEIGGGELGGELVGGAVQGDRADEPGRG</sequence>
<proteinExistence type="predicted"/>